<feature type="coiled-coil region" evidence="8">
    <location>
        <begin position="146"/>
        <end position="173"/>
    </location>
</feature>
<dbReference type="Gene3D" id="1.20.1600.10">
    <property type="entry name" value="Outer membrane efflux proteins (OEP)"/>
    <property type="match status" value="1"/>
</dbReference>
<protein>
    <recommendedName>
        <fullName evidence="11">Transporter</fullName>
    </recommendedName>
</protein>
<dbReference type="RefSeq" id="WP_053222830.1">
    <property type="nucleotide sequence ID" value="NZ_JSVA01000007.1"/>
</dbReference>
<evidence type="ECO:0008006" key="11">
    <source>
        <dbReference type="Google" id="ProtNLM"/>
    </source>
</evidence>
<dbReference type="PANTHER" id="PTHR30026:SF20">
    <property type="entry name" value="OUTER MEMBRANE PROTEIN TOLC"/>
    <property type="match status" value="1"/>
</dbReference>
<accession>A0A0L8AM99</accession>
<dbReference type="GO" id="GO:0009279">
    <property type="term" value="C:cell outer membrane"/>
    <property type="evidence" value="ECO:0007669"/>
    <property type="project" value="UniProtKB-SubCell"/>
</dbReference>
<evidence type="ECO:0000256" key="8">
    <source>
        <dbReference type="SAM" id="Coils"/>
    </source>
</evidence>
<dbReference type="Proteomes" id="UP000036908">
    <property type="component" value="Unassembled WGS sequence"/>
</dbReference>
<dbReference type="Pfam" id="PF02321">
    <property type="entry name" value="OEP"/>
    <property type="match status" value="2"/>
</dbReference>
<dbReference type="GO" id="GO:0015562">
    <property type="term" value="F:efflux transmembrane transporter activity"/>
    <property type="evidence" value="ECO:0007669"/>
    <property type="project" value="InterPro"/>
</dbReference>
<comment type="caution">
    <text evidence="9">The sequence shown here is derived from an EMBL/GenBank/DDBJ whole genome shotgun (WGS) entry which is preliminary data.</text>
</comment>
<evidence type="ECO:0000256" key="6">
    <source>
        <dbReference type="ARBA" id="ARBA00023136"/>
    </source>
</evidence>
<evidence type="ECO:0000313" key="9">
    <source>
        <dbReference type="EMBL" id="KOF03469.1"/>
    </source>
</evidence>
<evidence type="ECO:0000256" key="2">
    <source>
        <dbReference type="ARBA" id="ARBA00007613"/>
    </source>
</evidence>
<evidence type="ECO:0000256" key="3">
    <source>
        <dbReference type="ARBA" id="ARBA00022448"/>
    </source>
</evidence>
<dbReference type="AlphaFoldDB" id="A0A0L8AM99"/>
<organism evidence="9 10">
    <name type="scientific">Roseivirga seohaensis subsp. aquiponti</name>
    <dbReference type="NCBI Taxonomy" id="1566026"/>
    <lineage>
        <taxon>Bacteria</taxon>
        <taxon>Pseudomonadati</taxon>
        <taxon>Bacteroidota</taxon>
        <taxon>Cytophagia</taxon>
        <taxon>Cytophagales</taxon>
        <taxon>Roseivirgaceae</taxon>
        <taxon>Roseivirga</taxon>
    </lineage>
</organism>
<keyword evidence="7" id="KW-0998">Cell outer membrane</keyword>
<sequence length="445" mass="49423">MKKLLYTLFLTVFLITSIKAQRVLTLDECIQIALDNNLEIKRARNEAISAKAGYTQSKFNFLPDLSAGASHRWSEGLSFDQTSGTRVNTTTLGGGASIGGGVTIFGGFSNTLGLSRSKLLLEASEQTIESNIQTIEGNVVSAFLQVVSTQENLKIAKQTYDLLNEQLDREEKRQKAGVGDMERVYNFRSQVAQQNLRVVELNNQLQSGELVLIQLLLLEPSEEFTFQGISAEDAELEAEIANFSEVSEKSLENSPAIKASELNLEATKKSYKIAQYAWMPRLTASASYGSGWSSNLRNQDGSVVDLSTQMENNVNKGASLNLNIPLFTNFQNRTRVQQTKIQVLNSEIGVQQAKNNLINQVQRAYLDLINAKTSYAAAKESLVNLQLAFEFAKSRYENGTIDFVTYLTSLNGKNNGELQLVQAKYTILFRQLILDIYTGEMNNQN</sequence>
<comment type="subcellular location">
    <subcellularLocation>
        <location evidence="1">Cell outer membrane</location>
    </subcellularLocation>
</comment>
<keyword evidence="5" id="KW-0812">Transmembrane</keyword>
<keyword evidence="6" id="KW-0472">Membrane</keyword>
<evidence type="ECO:0000256" key="7">
    <source>
        <dbReference type="ARBA" id="ARBA00023237"/>
    </source>
</evidence>
<dbReference type="EMBL" id="JSVA01000007">
    <property type="protein sequence ID" value="KOF03469.1"/>
    <property type="molecule type" value="Genomic_DNA"/>
</dbReference>
<dbReference type="InterPro" id="IPR003423">
    <property type="entry name" value="OMP_efflux"/>
</dbReference>
<keyword evidence="8" id="KW-0175">Coiled coil</keyword>
<evidence type="ECO:0000256" key="1">
    <source>
        <dbReference type="ARBA" id="ARBA00004442"/>
    </source>
</evidence>
<keyword evidence="10" id="KW-1185">Reference proteome</keyword>
<dbReference type="OrthoDB" id="9811587at2"/>
<dbReference type="GO" id="GO:1990281">
    <property type="term" value="C:efflux pump complex"/>
    <property type="evidence" value="ECO:0007669"/>
    <property type="project" value="TreeGrafter"/>
</dbReference>
<keyword evidence="4" id="KW-1134">Transmembrane beta strand</keyword>
<keyword evidence="3" id="KW-0813">Transport</keyword>
<evidence type="ECO:0000313" key="10">
    <source>
        <dbReference type="Proteomes" id="UP000036908"/>
    </source>
</evidence>
<dbReference type="SUPFAM" id="SSF56954">
    <property type="entry name" value="Outer membrane efflux proteins (OEP)"/>
    <property type="match status" value="1"/>
</dbReference>
<dbReference type="PANTHER" id="PTHR30026">
    <property type="entry name" value="OUTER MEMBRANE PROTEIN TOLC"/>
    <property type="match status" value="1"/>
</dbReference>
<dbReference type="InterPro" id="IPR051906">
    <property type="entry name" value="TolC-like"/>
</dbReference>
<evidence type="ECO:0000256" key="4">
    <source>
        <dbReference type="ARBA" id="ARBA00022452"/>
    </source>
</evidence>
<name>A0A0L8AM99_9BACT</name>
<evidence type="ECO:0000256" key="5">
    <source>
        <dbReference type="ARBA" id="ARBA00022692"/>
    </source>
</evidence>
<comment type="similarity">
    <text evidence="2">Belongs to the outer membrane factor (OMF) (TC 1.B.17) family.</text>
</comment>
<dbReference type="PATRIC" id="fig|1566026.4.peg.3061"/>
<dbReference type="GO" id="GO:0015288">
    <property type="term" value="F:porin activity"/>
    <property type="evidence" value="ECO:0007669"/>
    <property type="project" value="TreeGrafter"/>
</dbReference>
<reference evidence="10" key="1">
    <citation type="submission" date="2014-11" db="EMBL/GenBank/DDBJ databases">
        <title>Genome sequencing of Roseivirga sp. D-25.</title>
        <authorList>
            <person name="Selvaratnam C."/>
            <person name="Thevarajoo S."/>
            <person name="Goh K.M."/>
            <person name="Eee R."/>
            <person name="Chan K.-G."/>
            <person name="Chong C.S."/>
        </authorList>
    </citation>
    <scope>NUCLEOTIDE SEQUENCE [LARGE SCALE GENOMIC DNA]</scope>
    <source>
        <strain evidence="10">D-25</strain>
    </source>
</reference>
<gene>
    <name evidence="9" type="ORF">OB69_06170</name>
</gene>
<proteinExistence type="inferred from homology"/>